<dbReference type="EMBL" id="DXEV01000072">
    <property type="protein sequence ID" value="HIX56537.1"/>
    <property type="molecule type" value="Genomic_DNA"/>
</dbReference>
<dbReference type="InterPro" id="IPR000870">
    <property type="entry name" value="Homoserine_kinase"/>
</dbReference>
<comment type="similarity">
    <text evidence="7">Belongs to the GHMP kinase family. Homoserine kinase subfamily.</text>
</comment>
<dbReference type="Pfam" id="PF08544">
    <property type="entry name" value="GHMP_kinases_C"/>
    <property type="match status" value="1"/>
</dbReference>
<feature type="binding site" evidence="7">
    <location>
        <begin position="109"/>
        <end position="119"/>
    </location>
    <ligand>
        <name>ATP</name>
        <dbReference type="ChEBI" id="CHEBI:30616"/>
    </ligand>
</feature>
<dbReference type="PANTHER" id="PTHR20861">
    <property type="entry name" value="HOMOSERINE/4-DIPHOSPHOCYTIDYL-2-C-METHYL-D-ERYTHRITOL KINASE"/>
    <property type="match status" value="1"/>
</dbReference>
<protein>
    <recommendedName>
        <fullName evidence="7 8">Homoserine kinase</fullName>
        <shortName evidence="7">HK</shortName>
        <shortName evidence="7">HSK</shortName>
        <ecNumber evidence="7 8">2.7.1.39</ecNumber>
    </recommendedName>
</protein>
<reference evidence="11" key="1">
    <citation type="journal article" date="2021" name="PeerJ">
        <title>Extensive microbial diversity within the chicken gut microbiome revealed by metagenomics and culture.</title>
        <authorList>
            <person name="Gilroy R."/>
            <person name="Ravi A."/>
            <person name="Getino M."/>
            <person name="Pursley I."/>
            <person name="Horton D.L."/>
            <person name="Alikhan N.F."/>
            <person name="Baker D."/>
            <person name="Gharbi K."/>
            <person name="Hall N."/>
            <person name="Watson M."/>
            <person name="Adriaenssens E.M."/>
            <person name="Foster-Nyarko E."/>
            <person name="Jarju S."/>
            <person name="Secka A."/>
            <person name="Antonio M."/>
            <person name="Oren A."/>
            <person name="Chaudhuri R.R."/>
            <person name="La Ragione R."/>
            <person name="Hildebrand F."/>
            <person name="Pallen M.J."/>
        </authorList>
    </citation>
    <scope>NUCLEOTIDE SEQUENCE</scope>
    <source>
        <strain evidence="11">USASDec5-558</strain>
    </source>
</reference>
<dbReference type="HAMAP" id="MF_00384">
    <property type="entry name" value="Homoser_kinase"/>
    <property type="match status" value="1"/>
</dbReference>
<dbReference type="Proteomes" id="UP000886829">
    <property type="component" value="Unassembled WGS sequence"/>
</dbReference>
<dbReference type="Pfam" id="PF00288">
    <property type="entry name" value="GHMP_kinases_N"/>
    <property type="match status" value="1"/>
</dbReference>
<evidence type="ECO:0000259" key="10">
    <source>
        <dbReference type="Pfam" id="PF08544"/>
    </source>
</evidence>
<dbReference type="NCBIfam" id="TIGR00191">
    <property type="entry name" value="thrB"/>
    <property type="match status" value="1"/>
</dbReference>
<evidence type="ECO:0000256" key="4">
    <source>
        <dbReference type="ARBA" id="ARBA00022741"/>
    </source>
</evidence>
<dbReference type="SUPFAM" id="SSF55060">
    <property type="entry name" value="GHMP Kinase, C-terminal domain"/>
    <property type="match status" value="1"/>
</dbReference>
<evidence type="ECO:0000256" key="7">
    <source>
        <dbReference type="HAMAP-Rule" id="MF_00384"/>
    </source>
</evidence>
<keyword evidence="1 7" id="KW-0028">Amino-acid biosynthesis</keyword>
<dbReference type="PIRSF" id="PIRSF000676">
    <property type="entry name" value="Homoser_kin"/>
    <property type="match status" value="1"/>
</dbReference>
<keyword evidence="2 7" id="KW-0808">Transferase</keyword>
<dbReference type="PRINTS" id="PR00958">
    <property type="entry name" value="HOMSERKINASE"/>
</dbReference>
<comment type="pathway">
    <text evidence="7">Amino-acid biosynthesis; L-threonine biosynthesis; L-threonine from L-aspartate: step 4/5.</text>
</comment>
<dbReference type="InterPro" id="IPR006204">
    <property type="entry name" value="GHMP_kinase_N_dom"/>
</dbReference>
<dbReference type="InterPro" id="IPR013750">
    <property type="entry name" value="GHMP_kinase_C_dom"/>
</dbReference>
<sequence length="332" mass="36044">MTTNVAYKAYAPASSANLSVGFDLLGIAVRPIDGSPLGDFVTARELRPEEVGQIDGKVTLLNSGRFVNKLPLNPKENIVYDAYVLYEQYLAQRGLKAKRLELKLEKNLPVCSGLGSSASSVVAAVQAIDAAHDNFFGQEGCLEMMGKLEGKISGSIHYDNVAPCYFGGMQFIINENGRISESIPYFDNWYWVLCFPGIKVSTAEARAILPAQYLRQDVITYGRRIGAFMHACHVHDEGLASACLVDVIAEPYRAALIPGFAEARLFGQALSAMATGISGSGSTIFSIFTDLHAAQKMKEYLERSFIANEDGFCHICKVDPHGATVETITLAP</sequence>
<dbReference type="GO" id="GO:0005524">
    <property type="term" value="F:ATP binding"/>
    <property type="evidence" value="ECO:0007669"/>
    <property type="project" value="UniProtKB-UniRule"/>
</dbReference>
<accession>A0A9D1WE02</accession>
<organism evidence="11 12">
    <name type="scientific">Candidatus Anaerobiospirillum pullistercoris</name>
    <dbReference type="NCBI Taxonomy" id="2838452"/>
    <lineage>
        <taxon>Bacteria</taxon>
        <taxon>Pseudomonadati</taxon>
        <taxon>Pseudomonadota</taxon>
        <taxon>Gammaproteobacteria</taxon>
        <taxon>Aeromonadales</taxon>
        <taxon>Succinivibrionaceae</taxon>
        <taxon>Anaerobiospirillum</taxon>
    </lineage>
</organism>
<evidence type="ECO:0000313" key="12">
    <source>
        <dbReference type="Proteomes" id="UP000886829"/>
    </source>
</evidence>
<feature type="domain" description="GHMP kinase N-terminal" evidence="9">
    <location>
        <begin position="77"/>
        <end position="168"/>
    </location>
</feature>
<dbReference type="Gene3D" id="3.30.230.10">
    <property type="match status" value="1"/>
</dbReference>
<dbReference type="SUPFAM" id="SSF54211">
    <property type="entry name" value="Ribosomal protein S5 domain 2-like"/>
    <property type="match status" value="1"/>
</dbReference>
<dbReference type="EC" id="2.7.1.39" evidence="7 8"/>
<evidence type="ECO:0000256" key="6">
    <source>
        <dbReference type="ARBA" id="ARBA00022840"/>
    </source>
</evidence>
<gene>
    <name evidence="7 11" type="primary">thrB</name>
    <name evidence="11" type="ORF">H9850_03580</name>
</gene>
<dbReference type="GO" id="GO:0004413">
    <property type="term" value="F:homoserine kinase activity"/>
    <property type="evidence" value="ECO:0007669"/>
    <property type="project" value="UniProtKB-UniRule"/>
</dbReference>
<comment type="caution">
    <text evidence="11">The sequence shown here is derived from an EMBL/GenBank/DDBJ whole genome shotgun (WGS) entry which is preliminary data.</text>
</comment>
<evidence type="ECO:0000259" key="9">
    <source>
        <dbReference type="Pfam" id="PF00288"/>
    </source>
</evidence>
<proteinExistence type="inferred from homology"/>
<evidence type="ECO:0000256" key="8">
    <source>
        <dbReference type="NCBIfam" id="TIGR00191"/>
    </source>
</evidence>
<keyword evidence="7" id="KW-0963">Cytoplasm</keyword>
<dbReference type="InterPro" id="IPR036554">
    <property type="entry name" value="GHMP_kinase_C_sf"/>
</dbReference>
<dbReference type="GO" id="GO:0005737">
    <property type="term" value="C:cytoplasm"/>
    <property type="evidence" value="ECO:0007669"/>
    <property type="project" value="UniProtKB-SubCell"/>
</dbReference>
<dbReference type="GO" id="GO:0009088">
    <property type="term" value="P:threonine biosynthetic process"/>
    <property type="evidence" value="ECO:0007669"/>
    <property type="project" value="UniProtKB-UniRule"/>
</dbReference>
<evidence type="ECO:0000256" key="3">
    <source>
        <dbReference type="ARBA" id="ARBA00022697"/>
    </source>
</evidence>
<evidence type="ECO:0000256" key="1">
    <source>
        <dbReference type="ARBA" id="ARBA00022605"/>
    </source>
</evidence>
<dbReference type="PANTHER" id="PTHR20861:SF1">
    <property type="entry name" value="HOMOSERINE KINASE"/>
    <property type="match status" value="1"/>
</dbReference>
<keyword evidence="4 7" id="KW-0547">Nucleotide-binding</keyword>
<comment type="catalytic activity">
    <reaction evidence="7">
        <text>L-homoserine + ATP = O-phospho-L-homoserine + ADP + H(+)</text>
        <dbReference type="Rhea" id="RHEA:13985"/>
        <dbReference type="ChEBI" id="CHEBI:15378"/>
        <dbReference type="ChEBI" id="CHEBI:30616"/>
        <dbReference type="ChEBI" id="CHEBI:57476"/>
        <dbReference type="ChEBI" id="CHEBI:57590"/>
        <dbReference type="ChEBI" id="CHEBI:456216"/>
        <dbReference type="EC" id="2.7.1.39"/>
    </reaction>
</comment>
<evidence type="ECO:0000256" key="5">
    <source>
        <dbReference type="ARBA" id="ARBA00022777"/>
    </source>
</evidence>
<comment type="function">
    <text evidence="7">Catalyzes the ATP-dependent phosphorylation of L-homoserine to L-homoserine phosphate.</text>
</comment>
<dbReference type="AlphaFoldDB" id="A0A9D1WE02"/>
<keyword evidence="5 7" id="KW-0418">Kinase</keyword>
<keyword evidence="6 7" id="KW-0067">ATP-binding</keyword>
<evidence type="ECO:0000256" key="2">
    <source>
        <dbReference type="ARBA" id="ARBA00022679"/>
    </source>
</evidence>
<comment type="subcellular location">
    <subcellularLocation>
        <location evidence="7">Cytoplasm</location>
    </subcellularLocation>
</comment>
<name>A0A9D1WE02_9GAMM</name>
<dbReference type="Gene3D" id="3.30.70.890">
    <property type="entry name" value="GHMP kinase, C-terminal domain"/>
    <property type="match status" value="1"/>
</dbReference>
<keyword evidence="3 7" id="KW-0791">Threonine biosynthesis</keyword>
<reference evidence="11" key="2">
    <citation type="submission" date="2021-04" db="EMBL/GenBank/DDBJ databases">
        <authorList>
            <person name="Gilroy R."/>
        </authorList>
    </citation>
    <scope>NUCLEOTIDE SEQUENCE</scope>
    <source>
        <strain evidence="11">USASDec5-558</strain>
    </source>
</reference>
<dbReference type="InterPro" id="IPR020568">
    <property type="entry name" value="Ribosomal_Su5_D2-typ_SF"/>
</dbReference>
<feature type="domain" description="GHMP kinase C-terminal" evidence="10">
    <location>
        <begin position="247"/>
        <end position="305"/>
    </location>
</feature>
<evidence type="ECO:0000313" key="11">
    <source>
        <dbReference type="EMBL" id="HIX56537.1"/>
    </source>
</evidence>
<dbReference type="InterPro" id="IPR014721">
    <property type="entry name" value="Ribsml_uS5_D2-typ_fold_subgr"/>
</dbReference>